<proteinExistence type="predicted"/>
<sequence length="168" mass="19115">MKRYFEVNHWASRLTLAAFAMAMLSPAAHADHWRRYKGAPAYDPPAVRHVHYAPQRVVYLERHSDAAPLFAGLIGGIVLGSILSQSRAPAPAVEPAVYYWDPWCHERFASLALYQSHVCRAHHPKVLRVVAVESGDCLDTYCWHDGGWRSEPRWNDDGDWGHRGDRDD</sequence>
<comment type="caution">
    <text evidence="2">The sequence shown here is derived from an EMBL/GenBank/DDBJ whole genome shotgun (WGS) entry which is preliminary data.</text>
</comment>
<dbReference type="AlphaFoldDB" id="A0A538SA51"/>
<feature type="signal peptide" evidence="1">
    <location>
        <begin position="1"/>
        <end position="30"/>
    </location>
</feature>
<name>A0A538SA51_UNCEI</name>
<evidence type="ECO:0008006" key="4">
    <source>
        <dbReference type="Google" id="ProtNLM"/>
    </source>
</evidence>
<evidence type="ECO:0000313" key="3">
    <source>
        <dbReference type="Proteomes" id="UP000317716"/>
    </source>
</evidence>
<evidence type="ECO:0000256" key="1">
    <source>
        <dbReference type="SAM" id="SignalP"/>
    </source>
</evidence>
<evidence type="ECO:0000313" key="2">
    <source>
        <dbReference type="EMBL" id="TMQ48245.1"/>
    </source>
</evidence>
<dbReference type="Proteomes" id="UP000317716">
    <property type="component" value="Unassembled WGS sequence"/>
</dbReference>
<keyword evidence="1" id="KW-0732">Signal</keyword>
<reference evidence="2 3" key="1">
    <citation type="journal article" date="2019" name="Nat. Microbiol.">
        <title>Mediterranean grassland soil C-N compound turnover is dependent on rainfall and depth, and is mediated by genomically divergent microorganisms.</title>
        <authorList>
            <person name="Diamond S."/>
            <person name="Andeer P.F."/>
            <person name="Li Z."/>
            <person name="Crits-Christoph A."/>
            <person name="Burstein D."/>
            <person name="Anantharaman K."/>
            <person name="Lane K.R."/>
            <person name="Thomas B.C."/>
            <person name="Pan C."/>
            <person name="Northen T.R."/>
            <person name="Banfield J.F."/>
        </authorList>
    </citation>
    <scope>NUCLEOTIDE SEQUENCE [LARGE SCALE GENOMIC DNA]</scope>
    <source>
        <strain evidence="2">WS_2</strain>
    </source>
</reference>
<accession>A0A538SA51</accession>
<protein>
    <recommendedName>
        <fullName evidence="4">C2H2-type domain-containing protein</fullName>
    </recommendedName>
</protein>
<feature type="chain" id="PRO_5021775710" description="C2H2-type domain-containing protein" evidence="1">
    <location>
        <begin position="31"/>
        <end position="168"/>
    </location>
</feature>
<gene>
    <name evidence="2" type="ORF">E6K72_13280</name>
</gene>
<dbReference type="EMBL" id="VBOS01000490">
    <property type="protein sequence ID" value="TMQ48245.1"/>
    <property type="molecule type" value="Genomic_DNA"/>
</dbReference>
<organism evidence="2 3">
    <name type="scientific">Eiseniibacteriota bacterium</name>
    <dbReference type="NCBI Taxonomy" id="2212470"/>
    <lineage>
        <taxon>Bacteria</taxon>
        <taxon>Candidatus Eiseniibacteriota</taxon>
    </lineage>
</organism>